<evidence type="ECO:0000256" key="2">
    <source>
        <dbReference type="ARBA" id="ARBA00004496"/>
    </source>
</evidence>
<dbReference type="InterPro" id="IPR037711">
    <property type="entry name" value="MAST"/>
</dbReference>
<feature type="compositionally biased region" description="Polar residues" evidence="15">
    <location>
        <begin position="97"/>
        <end position="106"/>
    </location>
</feature>
<dbReference type="InterPro" id="IPR000961">
    <property type="entry name" value="AGC-kinase_C"/>
</dbReference>
<feature type="domain" description="Protein kinase" evidence="16">
    <location>
        <begin position="386"/>
        <end position="660"/>
    </location>
</feature>
<comment type="catalytic activity">
    <reaction evidence="13">
        <text>L-threonyl-[protein] + ATP = O-phospho-L-threonyl-[protein] + ADP + H(+)</text>
        <dbReference type="Rhea" id="RHEA:46608"/>
        <dbReference type="Rhea" id="RHEA-COMP:11060"/>
        <dbReference type="Rhea" id="RHEA-COMP:11605"/>
        <dbReference type="ChEBI" id="CHEBI:15378"/>
        <dbReference type="ChEBI" id="CHEBI:30013"/>
        <dbReference type="ChEBI" id="CHEBI:30616"/>
        <dbReference type="ChEBI" id="CHEBI:61977"/>
        <dbReference type="ChEBI" id="CHEBI:456216"/>
        <dbReference type="EC" id="2.7.11.1"/>
    </reaction>
</comment>
<feature type="compositionally biased region" description="Low complexity" evidence="15">
    <location>
        <begin position="1129"/>
        <end position="1156"/>
    </location>
</feature>
<dbReference type="Gene3D" id="1.10.510.10">
    <property type="entry name" value="Transferase(Phosphotransferase) domain 1"/>
    <property type="match status" value="1"/>
</dbReference>
<feature type="region of interest" description="Disordered" evidence="15">
    <location>
        <begin position="743"/>
        <end position="792"/>
    </location>
</feature>
<gene>
    <name evidence="19" type="ORF">DAPPUDRAFT_55223</name>
</gene>
<comment type="cofactor">
    <cofactor evidence="1">
        <name>Mg(2+)</name>
        <dbReference type="ChEBI" id="CHEBI:18420"/>
    </cofactor>
</comment>
<dbReference type="PROSITE" id="PS00108">
    <property type="entry name" value="PROTEIN_KINASE_ST"/>
    <property type="match status" value="1"/>
</dbReference>
<dbReference type="InterPro" id="IPR000719">
    <property type="entry name" value="Prot_kinase_dom"/>
</dbReference>
<dbReference type="PANTHER" id="PTHR24356">
    <property type="entry name" value="SERINE/THREONINE-PROTEIN KINASE"/>
    <property type="match status" value="1"/>
</dbReference>
<evidence type="ECO:0000256" key="11">
    <source>
        <dbReference type="ARBA" id="ARBA00022840"/>
    </source>
</evidence>
<keyword evidence="7" id="KW-0597">Phosphoprotein</keyword>
<feature type="compositionally biased region" description="Low complexity" evidence="15">
    <location>
        <begin position="107"/>
        <end position="116"/>
    </location>
</feature>
<feature type="compositionally biased region" description="Polar residues" evidence="15">
    <location>
        <begin position="1249"/>
        <end position="1264"/>
    </location>
</feature>
<dbReference type="Gene3D" id="2.30.42.10">
    <property type="match status" value="1"/>
</dbReference>
<dbReference type="InterPro" id="IPR050236">
    <property type="entry name" value="Ser_Thr_kinase_AGC"/>
</dbReference>
<dbReference type="InterPro" id="IPR041489">
    <property type="entry name" value="PDZ_6"/>
</dbReference>
<dbReference type="GO" id="GO:0035556">
    <property type="term" value="P:intracellular signal transduction"/>
    <property type="evidence" value="ECO:0000318"/>
    <property type="project" value="GO_Central"/>
</dbReference>
<dbReference type="GO" id="GO:0005737">
    <property type="term" value="C:cytoplasm"/>
    <property type="evidence" value="ECO:0007669"/>
    <property type="project" value="UniProtKB-SubCell"/>
</dbReference>
<reference evidence="19 20" key="1">
    <citation type="journal article" date="2011" name="Science">
        <title>The ecoresponsive genome of Daphnia pulex.</title>
        <authorList>
            <person name="Colbourne J.K."/>
            <person name="Pfrender M.E."/>
            <person name="Gilbert D."/>
            <person name="Thomas W.K."/>
            <person name="Tucker A."/>
            <person name="Oakley T.H."/>
            <person name="Tokishita S."/>
            <person name="Aerts A."/>
            <person name="Arnold G.J."/>
            <person name="Basu M.K."/>
            <person name="Bauer D.J."/>
            <person name="Caceres C.E."/>
            <person name="Carmel L."/>
            <person name="Casola C."/>
            <person name="Choi J.H."/>
            <person name="Detter J.C."/>
            <person name="Dong Q."/>
            <person name="Dusheyko S."/>
            <person name="Eads B.D."/>
            <person name="Frohlich T."/>
            <person name="Geiler-Samerotte K.A."/>
            <person name="Gerlach D."/>
            <person name="Hatcher P."/>
            <person name="Jogdeo S."/>
            <person name="Krijgsveld J."/>
            <person name="Kriventseva E.V."/>
            <person name="Kultz D."/>
            <person name="Laforsch C."/>
            <person name="Lindquist E."/>
            <person name="Lopez J."/>
            <person name="Manak J.R."/>
            <person name="Muller J."/>
            <person name="Pangilinan J."/>
            <person name="Patwardhan R.P."/>
            <person name="Pitluck S."/>
            <person name="Pritham E.J."/>
            <person name="Rechtsteiner A."/>
            <person name="Rho M."/>
            <person name="Rogozin I.B."/>
            <person name="Sakarya O."/>
            <person name="Salamov A."/>
            <person name="Schaack S."/>
            <person name="Shapiro H."/>
            <person name="Shiga Y."/>
            <person name="Skalitzky C."/>
            <person name="Smith Z."/>
            <person name="Souvorov A."/>
            <person name="Sung W."/>
            <person name="Tang Z."/>
            <person name="Tsuchiya D."/>
            <person name="Tu H."/>
            <person name="Vos H."/>
            <person name="Wang M."/>
            <person name="Wolf Y.I."/>
            <person name="Yamagata H."/>
            <person name="Yamada T."/>
            <person name="Ye Y."/>
            <person name="Shaw J.R."/>
            <person name="Andrews J."/>
            <person name="Crease T.J."/>
            <person name="Tang H."/>
            <person name="Lucas S.M."/>
            <person name="Robertson H.M."/>
            <person name="Bork P."/>
            <person name="Koonin E.V."/>
            <person name="Zdobnov E.M."/>
            <person name="Grigoriev I.V."/>
            <person name="Lynch M."/>
            <person name="Boore J.L."/>
        </authorList>
    </citation>
    <scope>NUCLEOTIDE SEQUENCE [LARGE SCALE GENOMIC DNA]</scope>
</reference>
<dbReference type="InterPro" id="IPR011009">
    <property type="entry name" value="Kinase-like_dom_sf"/>
</dbReference>
<dbReference type="CDD" id="cd06705">
    <property type="entry name" value="PDZ_MAST"/>
    <property type="match status" value="1"/>
</dbReference>
<dbReference type="InterPro" id="IPR036034">
    <property type="entry name" value="PDZ_sf"/>
</dbReference>
<feature type="compositionally biased region" description="Low complexity" evidence="15">
    <location>
        <begin position="1100"/>
        <end position="1120"/>
    </location>
</feature>
<dbReference type="Gene3D" id="3.30.200.20">
    <property type="entry name" value="Phosphorylase Kinase, domain 1"/>
    <property type="match status" value="1"/>
</dbReference>
<dbReference type="SMART" id="SM00228">
    <property type="entry name" value="PDZ"/>
    <property type="match status" value="1"/>
</dbReference>
<keyword evidence="9" id="KW-0547">Nucleotide-binding</keyword>
<evidence type="ECO:0000256" key="13">
    <source>
        <dbReference type="ARBA" id="ARBA00047899"/>
    </source>
</evidence>
<comment type="subcellular location">
    <subcellularLocation>
        <location evidence="2">Cytoplasm</location>
    </subcellularLocation>
</comment>
<evidence type="ECO:0000256" key="1">
    <source>
        <dbReference type="ARBA" id="ARBA00001946"/>
    </source>
</evidence>
<feature type="non-terminal residue" evidence="19">
    <location>
        <position position="1362"/>
    </location>
</feature>
<sequence length="1362" mass="149361">NLQRIRSSALGQSAPSLTANSRDLLLPRRCSRVQHHHLQHRKSMISATSPTMPPRCQSPLSQGSPMESPRNMSPSQQFAFVPIKKAECRRWSVASLPSSGYGTTPASSNVSSQCSSQERLNHLPTVPTAEEMRILSRHFSSNESNPVIEETDGAAAAGRHSPRMRPRSRSLSPIRSPVVDSEVVMMNMLYKERFPKATRQMEERLKTFVEENASVESSEALVAAAEGSSEPIPADAIAIVRFVQHQVIELGRDCLQKSEQGLITSRYFYDMSDNLEKLLNEAKDKAVDAVPHLSRLVRKLLLIISRPARLLECLEFDPEEFYHMLEEAEGQVKTTQGVTDFPQYIVTQLGLNRDPLAEFQQDLMTTSTPEKKKVADTSHLPKESDYEVVKLISNGAYGAVYLVRHRETRQRFAMKKINKRNLLLRNQIEQAFAERDILCFTDNPFVVSLQCSFETQRHLCMVMEYVEGGDCATLLKNMGPFPCDMARLYFAEMVLAVEYLHSYGIVHRDLKPDNLLITAMGHIKLTDFGLSKMGLMSLATNLYEGFIDRETREFSDKQVFGTPEYIAPEVVLRQGYGKPVDWWSSGIILYEFLIGCVPFFGETPEELFSHVVNDDIEWPSESDWPVPVEAKDLITALLQQNPRDRLGTAGGAEVKSHPFFDRLDWNSLLRQKAGFVPQLDDDNDTSYFDTRADRYCHDDASGDLELDLETTEGGATTPQLFGSFSSCSPRYKKSHGLFLDAKSSNDSGSGASDQSESCGSLSAGEDKSLTLPPIQQTPESTENEDSSPQLQRRRRMLHRELKSLPRFSISVESESGGRCMTPISTPDHIRELSPNILTQSFSPNFKQRRGTKTDPAASGLSLVISLAEEGPSPSPGGGSSTASSRDTSPCRELSPTITGSLKPPIVLRRAPRGFGFTLRAIRVYLGDSDFYTVHHLVMAVDEGSPALEAGLRPGDLITHINGEAIQGLFHTQVLQLILSEGDKVTLRATPLDQTSIQTGGRRRELAKSRLARRAKVKAGGASSSEQADRRRKSSLFRRLSSKRASAEIQQSLRLQIPMSAPVLPRGHSSPFLLAANYGGSSSPVLTPSRSFHSLNRSLPSHESGSNSPGSRSSASGYSPPILRHHCQLAAASPASESPRSTPSSSPGSSAPNSPASGQMNSAGPPASAARHFQPHRPSSLHGLKNKLHSVAKNMHSPSRRKSAGHIPLSPLARTPSPSPLPQQQPLPVSPTRSPSPLAFPMQVHHPPGSSHSTQLFSPGASLSVSPAAKQRALSRPKSAEPGSPLLRRALSPDRLHPRSAEKNLVISPLCNACSSSTPANSSSNGSNTNQRCGLPKVTVISPPRVTILSQTVNCFDWLIAQK</sequence>
<dbReference type="GO" id="GO:0015630">
    <property type="term" value="C:microtubule cytoskeleton"/>
    <property type="evidence" value="ECO:0000318"/>
    <property type="project" value="GO_Central"/>
</dbReference>
<comment type="catalytic activity">
    <reaction evidence="14">
        <text>L-seryl-[protein] + ATP = O-phospho-L-seryl-[protein] + ADP + H(+)</text>
        <dbReference type="Rhea" id="RHEA:17989"/>
        <dbReference type="Rhea" id="RHEA-COMP:9863"/>
        <dbReference type="Rhea" id="RHEA-COMP:11604"/>
        <dbReference type="ChEBI" id="CHEBI:15378"/>
        <dbReference type="ChEBI" id="CHEBI:29999"/>
        <dbReference type="ChEBI" id="CHEBI:30616"/>
        <dbReference type="ChEBI" id="CHEBI:83421"/>
        <dbReference type="ChEBI" id="CHEBI:456216"/>
        <dbReference type="EC" id="2.7.11.1"/>
    </reaction>
</comment>
<dbReference type="InterPro" id="IPR008271">
    <property type="entry name" value="Ser/Thr_kinase_AS"/>
</dbReference>
<keyword evidence="6" id="KW-0723">Serine/threonine-protein kinase</keyword>
<dbReference type="SMART" id="SM00220">
    <property type="entry name" value="S_TKc"/>
    <property type="match status" value="1"/>
</dbReference>
<name>E9GW33_DAPPU</name>
<feature type="compositionally biased region" description="Pro residues" evidence="15">
    <location>
        <begin position="1216"/>
        <end position="1228"/>
    </location>
</feature>
<dbReference type="InParanoid" id="E9GW33"/>
<dbReference type="SUPFAM" id="SSF140482">
    <property type="entry name" value="MAST3 pre-PK domain-like"/>
    <property type="match status" value="1"/>
</dbReference>
<evidence type="ECO:0000256" key="8">
    <source>
        <dbReference type="ARBA" id="ARBA00022679"/>
    </source>
</evidence>
<feature type="domain" description="AGC-kinase C-terminal" evidence="18">
    <location>
        <begin position="661"/>
        <end position="736"/>
    </location>
</feature>
<dbReference type="Proteomes" id="UP000000305">
    <property type="component" value="Unassembled WGS sequence"/>
</dbReference>
<keyword evidence="8" id="KW-0808">Transferase</keyword>
<evidence type="ECO:0000313" key="19">
    <source>
        <dbReference type="EMBL" id="EFX76338.1"/>
    </source>
</evidence>
<feature type="compositionally biased region" description="Polar residues" evidence="15">
    <location>
        <begin position="1082"/>
        <end position="1098"/>
    </location>
</feature>
<protein>
    <recommendedName>
        <fullName evidence="4">non-specific serine/threonine protein kinase</fullName>
        <ecNumber evidence="4">2.7.11.1</ecNumber>
    </recommendedName>
</protein>
<accession>E9GW33</accession>
<feature type="region of interest" description="Disordered" evidence="15">
    <location>
        <begin position="1194"/>
        <end position="1295"/>
    </location>
</feature>
<dbReference type="OrthoDB" id="10070999at2759"/>
<dbReference type="PROSITE" id="PS50011">
    <property type="entry name" value="PROTEIN_KINASE_DOM"/>
    <property type="match status" value="1"/>
</dbReference>
<evidence type="ECO:0000256" key="15">
    <source>
        <dbReference type="SAM" id="MobiDB-lite"/>
    </source>
</evidence>
<feature type="compositionally biased region" description="Polar residues" evidence="15">
    <location>
        <begin position="743"/>
        <end position="760"/>
    </location>
</feature>
<dbReference type="FunFam" id="1.10.510.10:FF:000012">
    <property type="entry name" value="microtubule-associated serine/threonine-protein kinase 2 isoform X1"/>
    <property type="match status" value="1"/>
</dbReference>
<dbReference type="InterPro" id="IPR023142">
    <property type="entry name" value="MAST_pre-PK_dom_sf"/>
</dbReference>
<dbReference type="GO" id="GO:0000287">
    <property type="term" value="F:magnesium ion binding"/>
    <property type="evidence" value="ECO:0007669"/>
    <property type="project" value="InterPro"/>
</dbReference>
<dbReference type="PhylomeDB" id="E9GW33"/>
<dbReference type="FunFam" id="3.30.200.20:FF:000012">
    <property type="entry name" value="microtubule-associated serine/threonine-protein kinase 2 isoform X1"/>
    <property type="match status" value="1"/>
</dbReference>
<keyword evidence="11" id="KW-0067">ATP-binding</keyword>
<dbReference type="InterPro" id="IPR001478">
    <property type="entry name" value="PDZ"/>
</dbReference>
<feature type="region of interest" description="Disordered" evidence="15">
    <location>
        <begin position="33"/>
        <end position="74"/>
    </location>
</feature>
<feature type="region of interest" description="Disordered" evidence="15">
    <location>
        <begin position="995"/>
        <end position="1042"/>
    </location>
</feature>
<feature type="compositionally biased region" description="Basic residues" evidence="15">
    <location>
        <begin position="1029"/>
        <end position="1041"/>
    </location>
</feature>
<dbReference type="HOGENOM" id="CLU_000288_9_5_1"/>
<dbReference type="KEGG" id="dpx:DAPPUDRAFT_55223"/>
<evidence type="ECO:0000259" key="18">
    <source>
        <dbReference type="PROSITE" id="PS51285"/>
    </source>
</evidence>
<dbReference type="CDD" id="cd05609">
    <property type="entry name" value="STKc_MAST"/>
    <property type="match status" value="1"/>
</dbReference>
<evidence type="ECO:0000259" key="16">
    <source>
        <dbReference type="PROSITE" id="PS50011"/>
    </source>
</evidence>
<feature type="domain" description="PDZ" evidence="17">
    <location>
        <begin position="904"/>
        <end position="992"/>
    </location>
</feature>
<dbReference type="GO" id="GO:0005524">
    <property type="term" value="F:ATP binding"/>
    <property type="evidence" value="ECO:0007669"/>
    <property type="project" value="UniProtKB-KW"/>
</dbReference>
<dbReference type="STRING" id="6669.E9GW33"/>
<evidence type="ECO:0000313" key="20">
    <source>
        <dbReference type="Proteomes" id="UP000000305"/>
    </source>
</evidence>
<dbReference type="Gene3D" id="1.20.1480.20">
    <property type="entry name" value="MAST3 pre-PK domain-like"/>
    <property type="match status" value="1"/>
</dbReference>
<evidence type="ECO:0000256" key="5">
    <source>
        <dbReference type="ARBA" id="ARBA00022490"/>
    </source>
</evidence>
<feature type="region of interest" description="Disordered" evidence="15">
    <location>
        <begin position="138"/>
        <end position="173"/>
    </location>
</feature>
<feature type="region of interest" description="Disordered" evidence="15">
    <location>
        <begin position="867"/>
        <end position="897"/>
    </location>
</feature>
<feature type="compositionally biased region" description="Polar residues" evidence="15">
    <location>
        <begin position="773"/>
        <end position="790"/>
    </location>
</feature>
<dbReference type="FunFam" id="1.20.1480.20:FF:000001">
    <property type="entry name" value="microtubule-associated serine/threonine-protein kinase 4 isoform X1"/>
    <property type="match status" value="1"/>
</dbReference>
<evidence type="ECO:0000256" key="3">
    <source>
        <dbReference type="ARBA" id="ARBA00009903"/>
    </source>
</evidence>
<keyword evidence="10" id="KW-0418">Kinase</keyword>
<dbReference type="FunCoup" id="E9GW33">
    <property type="interactions" value="578"/>
</dbReference>
<dbReference type="Pfam" id="PF17820">
    <property type="entry name" value="PDZ_6"/>
    <property type="match status" value="1"/>
</dbReference>
<dbReference type="GO" id="GO:0004674">
    <property type="term" value="F:protein serine/threonine kinase activity"/>
    <property type="evidence" value="ECO:0000318"/>
    <property type="project" value="GO_Central"/>
</dbReference>
<dbReference type="InterPro" id="IPR015022">
    <property type="entry name" value="MAST_pre-PK_dom"/>
</dbReference>
<evidence type="ECO:0000256" key="6">
    <source>
        <dbReference type="ARBA" id="ARBA00022527"/>
    </source>
</evidence>
<dbReference type="SUPFAM" id="SSF56112">
    <property type="entry name" value="Protein kinase-like (PK-like)"/>
    <property type="match status" value="1"/>
</dbReference>
<evidence type="ECO:0000256" key="4">
    <source>
        <dbReference type="ARBA" id="ARBA00012513"/>
    </source>
</evidence>
<evidence type="ECO:0000256" key="10">
    <source>
        <dbReference type="ARBA" id="ARBA00022777"/>
    </source>
</evidence>
<keyword evidence="20" id="KW-1185">Reference proteome</keyword>
<feature type="compositionally biased region" description="Basic residues" evidence="15">
    <location>
        <begin position="33"/>
        <end position="43"/>
    </location>
</feature>
<dbReference type="EMBL" id="GL732569">
    <property type="protein sequence ID" value="EFX76338.1"/>
    <property type="molecule type" value="Genomic_DNA"/>
</dbReference>
<dbReference type="EC" id="2.7.11.1" evidence="4"/>
<evidence type="ECO:0000256" key="9">
    <source>
        <dbReference type="ARBA" id="ARBA00022741"/>
    </source>
</evidence>
<feature type="compositionally biased region" description="Polar residues" evidence="15">
    <location>
        <begin position="58"/>
        <end position="74"/>
    </location>
</feature>
<evidence type="ECO:0000256" key="12">
    <source>
        <dbReference type="ARBA" id="ARBA00022842"/>
    </source>
</evidence>
<evidence type="ECO:0000256" key="14">
    <source>
        <dbReference type="ARBA" id="ARBA00048679"/>
    </source>
</evidence>
<proteinExistence type="inferred from homology"/>
<dbReference type="PANTHER" id="PTHR24356:SF414">
    <property type="entry name" value="NON-SPECIFIC SERINE_THREONINE PROTEIN KINASE"/>
    <property type="match status" value="1"/>
</dbReference>
<feature type="region of interest" description="Disordered" evidence="15">
    <location>
        <begin position="97"/>
        <end position="119"/>
    </location>
</feature>
<evidence type="ECO:0000259" key="17">
    <source>
        <dbReference type="PROSITE" id="PS50106"/>
    </source>
</evidence>
<keyword evidence="12" id="KW-0460">Magnesium</keyword>
<organism evidence="19 20">
    <name type="scientific">Daphnia pulex</name>
    <name type="common">Water flea</name>
    <dbReference type="NCBI Taxonomy" id="6669"/>
    <lineage>
        <taxon>Eukaryota</taxon>
        <taxon>Metazoa</taxon>
        <taxon>Ecdysozoa</taxon>
        <taxon>Arthropoda</taxon>
        <taxon>Crustacea</taxon>
        <taxon>Branchiopoda</taxon>
        <taxon>Diplostraca</taxon>
        <taxon>Cladocera</taxon>
        <taxon>Anomopoda</taxon>
        <taxon>Daphniidae</taxon>
        <taxon>Daphnia</taxon>
    </lineage>
</organism>
<dbReference type="PROSITE" id="PS51285">
    <property type="entry name" value="AGC_KINASE_CTER"/>
    <property type="match status" value="1"/>
</dbReference>
<dbReference type="OMA" id="TNLYEGF"/>
<comment type="similarity">
    <text evidence="3">Belongs to the protein kinase superfamily. AGC Ser/Thr protein kinase family.</text>
</comment>
<evidence type="ECO:0000256" key="7">
    <source>
        <dbReference type="ARBA" id="ARBA00022553"/>
    </source>
</evidence>
<keyword evidence="5" id="KW-0963">Cytoplasm</keyword>
<dbReference type="Pfam" id="PF08926">
    <property type="entry name" value="DUF1908"/>
    <property type="match status" value="1"/>
</dbReference>
<feature type="region of interest" description="Disordered" evidence="15">
    <location>
        <begin position="1082"/>
        <end position="1182"/>
    </location>
</feature>
<dbReference type="SUPFAM" id="SSF50156">
    <property type="entry name" value="PDZ domain-like"/>
    <property type="match status" value="1"/>
</dbReference>
<dbReference type="Pfam" id="PF00069">
    <property type="entry name" value="Pkinase"/>
    <property type="match status" value="1"/>
</dbReference>
<dbReference type="eggNOG" id="KOG0606">
    <property type="taxonomic scope" value="Eukaryota"/>
</dbReference>
<dbReference type="PROSITE" id="PS50106">
    <property type="entry name" value="PDZ"/>
    <property type="match status" value="1"/>
</dbReference>
<dbReference type="FunFam" id="2.30.42.10:FF:000008">
    <property type="entry name" value="microtubule-associated serine/threonine-protein kinase 4 isoform X2"/>
    <property type="match status" value="1"/>
</dbReference>